<evidence type="ECO:0000256" key="13">
    <source>
        <dbReference type="ARBA" id="ARBA00023268"/>
    </source>
</evidence>
<evidence type="ECO:0000256" key="17">
    <source>
        <dbReference type="RuleBase" id="RU003793"/>
    </source>
</evidence>
<proteinExistence type="inferred from homology"/>
<feature type="transmembrane region" description="Helical" evidence="19">
    <location>
        <begin position="268"/>
        <end position="290"/>
    </location>
</feature>
<evidence type="ECO:0000256" key="3">
    <source>
        <dbReference type="ARBA" id="ARBA00022475"/>
    </source>
</evidence>
<reference evidence="22 23" key="1">
    <citation type="submission" date="2014-06" db="EMBL/GenBank/DDBJ databases">
        <title>Draft genome sequence of Idiomarina sp. MCCC 1A10513.</title>
        <authorList>
            <person name="Du J."/>
            <person name="Lai Q."/>
            <person name="Shao Z."/>
        </authorList>
    </citation>
    <scope>NUCLEOTIDE SEQUENCE [LARGE SCALE GENOMIC DNA]</scope>
    <source>
        <strain evidence="22 23">MCCC 1A10513</strain>
    </source>
</reference>
<dbReference type="PANTHER" id="PTHR30487">
    <property type="entry name" value="TYPE 4 PREPILIN-LIKE PROTEINS LEADER PEPTIDE-PROCESSING ENZYME"/>
    <property type="match status" value="1"/>
</dbReference>
<keyword evidence="4" id="KW-0997">Cell inner membrane</keyword>
<dbReference type="GO" id="GO:0005886">
    <property type="term" value="C:plasma membrane"/>
    <property type="evidence" value="ECO:0007669"/>
    <property type="project" value="UniProtKB-SubCell"/>
</dbReference>
<dbReference type="RefSeq" id="WP_034731377.1">
    <property type="nucleotide sequence ID" value="NZ_JPIN01000005.1"/>
</dbReference>
<evidence type="ECO:0000313" key="22">
    <source>
        <dbReference type="EMBL" id="KFZ29059.1"/>
    </source>
</evidence>
<keyword evidence="11 19" id="KW-1133">Transmembrane helix</keyword>
<dbReference type="GO" id="GO:0004190">
    <property type="term" value="F:aspartic-type endopeptidase activity"/>
    <property type="evidence" value="ECO:0007669"/>
    <property type="project" value="UniProtKB-EC"/>
</dbReference>
<keyword evidence="12 19" id="KW-0472">Membrane</keyword>
<evidence type="ECO:0000256" key="1">
    <source>
        <dbReference type="ARBA" id="ARBA00004429"/>
    </source>
</evidence>
<keyword evidence="7 18" id="KW-0808">Transferase</keyword>
<dbReference type="PANTHER" id="PTHR30487:SF0">
    <property type="entry name" value="PREPILIN LEADER PEPTIDASE_N-METHYLTRANSFERASE-RELATED"/>
    <property type="match status" value="1"/>
</dbReference>
<evidence type="ECO:0000256" key="15">
    <source>
        <dbReference type="ARBA" id="ARBA00067082"/>
    </source>
</evidence>
<evidence type="ECO:0000256" key="6">
    <source>
        <dbReference type="ARBA" id="ARBA00022670"/>
    </source>
</evidence>
<keyword evidence="13 18" id="KW-0511">Multifunctional enzyme</keyword>
<dbReference type="GO" id="GO:0032259">
    <property type="term" value="P:methylation"/>
    <property type="evidence" value="ECO:0007669"/>
    <property type="project" value="UniProtKB-KW"/>
</dbReference>
<evidence type="ECO:0000256" key="10">
    <source>
        <dbReference type="ARBA" id="ARBA00022801"/>
    </source>
</evidence>
<gene>
    <name evidence="22" type="ORF">IDAT_05115</name>
</gene>
<comment type="caution">
    <text evidence="22">The sequence shown here is derived from an EMBL/GenBank/DDBJ whole genome shotgun (WGS) entry which is preliminary data.</text>
</comment>
<feature type="transmembrane region" description="Helical" evidence="19">
    <location>
        <begin position="12"/>
        <end position="35"/>
    </location>
</feature>
<dbReference type="EC" id="2.1.1.-" evidence="18"/>
<name>A0A094IT75_9GAMM</name>
<evidence type="ECO:0000256" key="12">
    <source>
        <dbReference type="ARBA" id="ARBA00023136"/>
    </source>
</evidence>
<feature type="transmembrane region" description="Helical" evidence="19">
    <location>
        <begin position="165"/>
        <end position="182"/>
    </location>
</feature>
<dbReference type="Proteomes" id="UP000053718">
    <property type="component" value="Unassembled WGS sequence"/>
</dbReference>
<keyword evidence="10 18" id="KW-0378">Hydrolase</keyword>
<dbReference type="FunFam" id="1.20.120.1220:FF:000001">
    <property type="entry name" value="Type 4 prepilin-like proteins leader peptide-processing enzyme"/>
    <property type="match status" value="1"/>
</dbReference>
<evidence type="ECO:0000256" key="5">
    <source>
        <dbReference type="ARBA" id="ARBA00022603"/>
    </source>
</evidence>
<feature type="transmembrane region" description="Helical" evidence="19">
    <location>
        <begin position="139"/>
        <end position="156"/>
    </location>
</feature>
<protein>
    <recommendedName>
        <fullName evidence="16 18">Prepilin leader peptidase/N-methyltransferase</fullName>
        <ecNumber evidence="18">2.1.1.-</ecNumber>
        <ecNumber evidence="15 18">3.4.23.43</ecNumber>
    </recommendedName>
</protein>
<feature type="transmembrane region" description="Helical" evidence="19">
    <location>
        <begin position="188"/>
        <end position="206"/>
    </location>
</feature>
<dbReference type="EMBL" id="JPIN01000005">
    <property type="protein sequence ID" value="KFZ29059.1"/>
    <property type="molecule type" value="Genomic_DNA"/>
</dbReference>
<feature type="transmembrane region" description="Helical" evidence="19">
    <location>
        <begin position="238"/>
        <end position="256"/>
    </location>
</feature>
<dbReference type="GO" id="GO:0008168">
    <property type="term" value="F:methyltransferase activity"/>
    <property type="evidence" value="ECO:0007669"/>
    <property type="project" value="UniProtKB-KW"/>
</dbReference>
<dbReference type="MEROPS" id="A24.001"/>
<evidence type="ECO:0000259" key="20">
    <source>
        <dbReference type="Pfam" id="PF01478"/>
    </source>
</evidence>
<dbReference type="InterPro" id="IPR014032">
    <property type="entry name" value="Peptidase_A24A_bac"/>
</dbReference>
<comment type="function">
    <text evidence="18">Plays an essential role in type IV pili and type II pseudopili formation by proteolytically removing the leader sequence from substrate proteins and subsequently monomethylating the alpha-amino group of the newly exposed N-terminal phenylalanine.</text>
</comment>
<dbReference type="Pfam" id="PF01478">
    <property type="entry name" value="Peptidase_A24"/>
    <property type="match status" value="1"/>
</dbReference>
<keyword evidence="3" id="KW-1003">Cell membrane</keyword>
<keyword evidence="6 18" id="KW-0645">Protease</keyword>
<dbReference type="PRINTS" id="PR00864">
    <property type="entry name" value="PREPILNPTASE"/>
</dbReference>
<dbReference type="eggNOG" id="COG1989">
    <property type="taxonomic scope" value="Bacteria"/>
</dbReference>
<feature type="domain" description="Prepilin peptidase A24 N-terminal" evidence="21">
    <location>
        <begin position="22"/>
        <end position="132"/>
    </location>
</feature>
<dbReference type="OrthoDB" id="9789291at2"/>
<sequence>MLDTIYELYPAYSALTLSLALVLGLVVGSFLNVVIGRLPVMLQQQWRRDCAVYTEDTKAQKELDQQPVFNIATPGSHCPKCKHAIKWYDNIPVVSWLLLRAKCRNCQQPISGRYPAIEILTGVTFASIAWFFGFGFPTLYYMVFAALLIVLFFIDYDHMLLPDNLNYVVLWLGLFVAWYGGPVSLHDAVIGAIGGYLFLWSVYWAFKLLTGKEGMGYGDFKLLAALAAWTGYQQLPTIVIASAFSGAVIGIALQLIQRNKRGQPIPFGPFLICGGVIALIWGEQLLNWYWGLVRI</sequence>
<comment type="similarity">
    <text evidence="2 17">Belongs to the peptidase A24 family.</text>
</comment>
<evidence type="ECO:0000256" key="2">
    <source>
        <dbReference type="ARBA" id="ARBA00005801"/>
    </source>
</evidence>
<keyword evidence="9 18" id="KW-0812">Transmembrane</keyword>
<evidence type="ECO:0000256" key="9">
    <source>
        <dbReference type="ARBA" id="ARBA00022692"/>
    </source>
</evidence>
<evidence type="ECO:0000256" key="11">
    <source>
        <dbReference type="ARBA" id="ARBA00022989"/>
    </source>
</evidence>
<dbReference type="Gene3D" id="1.20.120.1220">
    <property type="match status" value="1"/>
</dbReference>
<evidence type="ECO:0000256" key="16">
    <source>
        <dbReference type="ARBA" id="ARBA00071870"/>
    </source>
</evidence>
<dbReference type="InterPro" id="IPR010627">
    <property type="entry name" value="Prepilin_pept_A24_N"/>
</dbReference>
<evidence type="ECO:0000256" key="18">
    <source>
        <dbReference type="RuleBase" id="RU003794"/>
    </source>
</evidence>
<organism evidence="22 23">
    <name type="scientific">Pseudidiomarina atlantica</name>
    <dbReference type="NCBI Taxonomy" id="1517416"/>
    <lineage>
        <taxon>Bacteria</taxon>
        <taxon>Pseudomonadati</taxon>
        <taxon>Pseudomonadota</taxon>
        <taxon>Gammaproteobacteria</taxon>
        <taxon>Alteromonadales</taxon>
        <taxon>Idiomarinaceae</taxon>
        <taxon>Pseudidiomarina</taxon>
    </lineage>
</organism>
<dbReference type="AlphaFoldDB" id="A0A094IT75"/>
<evidence type="ECO:0000256" key="14">
    <source>
        <dbReference type="ARBA" id="ARBA00050401"/>
    </source>
</evidence>
<keyword evidence="5 18" id="KW-0489">Methyltransferase</keyword>
<evidence type="ECO:0000256" key="7">
    <source>
        <dbReference type="ARBA" id="ARBA00022679"/>
    </source>
</evidence>
<evidence type="ECO:0000259" key="21">
    <source>
        <dbReference type="Pfam" id="PF06750"/>
    </source>
</evidence>
<accession>A0A094IT75</accession>
<evidence type="ECO:0000256" key="19">
    <source>
        <dbReference type="SAM" id="Phobius"/>
    </source>
</evidence>
<comment type="subcellular location">
    <subcellularLocation>
        <location evidence="1">Cell inner membrane</location>
        <topology evidence="1">Multi-pass membrane protein</topology>
    </subcellularLocation>
    <subcellularLocation>
        <location evidence="18">Cell membrane</location>
        <topology evidence="18">Multi-pass membrane protein</topology>
    </subcellularLocation>
</comment>
<dbReference type="GO" id="GO:0006465">
    <property type="term" value="P:signal peptide processing"/>
    <property type="evidence" value="ECO:0007669"/>
    <property type="project" value="TreeGrafter"/>
</dbReference>
<dbReference type="STRING" id="1517416.IDAT_05115"/>
<keyword evidence="23" id="KW-1185">Reference proteome</keyword>
<evidence type="ECO:0000313" key="23">
    <source>
        <dbReference type="Proteomes" id="UP000053718"/>
    </source>
</evidence>
<dbReference type="EC" id="3.4.23.43" evidence="15 18"/>
<dbReference type="InterPro" id="IPR000045">
    <property type="entry name" value="Prepilin_IV_endopep_pep"/>
</dbReference>
<evidence type="ECO:0000256" key="4">
    <source>
        <dbReference type="ARBA" id="ARBA00022519"/>
    </source>
</evidence>
<comment type="catalytic activity">
    <reaction evidence="14 18">
        <text>Typically cleaves a -Gly-|-Phe- bond to release an N-terminal, basic peptide of 5-8 residues from type IV prepilin, and then N-methylates the new N-terminal amino group, the methyl donor being S-adenosyl-L-methionine.</text>
        <dbReference type="EC" id="3.4.23.43"/>
    </reaction>
</comment>
<dbReference type="Pfam" id="PF06750">
    <property type="entry name" value="A24_N_bact"/>
    <property type="match status" value="1"/>
</dbReference>
<evidence type="ECO:0000256" key="8">
    <source>
        <dbReference type="ARBA" id="ARBA00022691"/>
    </source>
</evidence>
<dbReference type="InterPro" id="IPR050882">
    <property type="entry name" value="Prepilin_peptidase/N-MTase"/>
</dbReference>
<feature type="domain" description="Prepilin type IV endopeptidase peptidase" evidence="20">
    <location>
        <begin position="142"/>
        <end position="251"/>
    </location>
</feature>
<keyword evidence="8" id="KW-0949">S-adenosyl-L-methionine</keyword>